<evidence type="ECO:0000313" key="2">
    <source>
        <dbReference type="Proteomes" id="UP001565471"/>
    </source>
</evidence>
<keyword evidence="2" id="KW-1185">Reference proteome</keyword>
<evidence type="ECO:0000313" key="1">
    <source>
        <dbReference type="EMBL" id="MEY9315209.1"/>
    </source>
</evidence>
<proteinExistence type="predicted"/>
<dbReference type="EMBL" id="JBGBZA010000002">
    <property type="protein sequence ID" value="MEY9315209.1"/>
    <property type="molecule type" value="Genomic_DNA"/>
</dbReference>
<protein>
    <submittedName>
        <fullName evidence="1">Uncharacterized protein</fullName>
    </submittedName>
</protein>
<accession>A0ABV4EVM6</accession>
<comment type="caution">
    <text evidence="1">The sequence shown here is derived from an EMBL/GenBank/DDBJ whole genome shotgun (WGS) entry which is preliminary data.</text>
</comment>
<gene>
    <name evidence="1" type="ORF">ABIF29_002008</name>
</gene>
<reference evidence="1 2" key="1">
    <citation type="submission" date="2024-07" db="EMBL/GenBank/DDBJ databases">
        <title>Genomic Encyclopedia of Type Strains, Phase V (KMG-V): Genome sequencing to study the core and pangenomes of soil and plant-associated prokaryotes.</title>
        <authorList>
            <person name="Whitman W."/>
        </authorList>
    </citation>
    <scope>NUCLEOTIDE SEQUENCE [LARGE SCALE GENOMIC DNA]</scope>
    <source>
        <strain evidence="1 2">USDA 415</strain>
    </source>
</reference>
<organism evidence="1 2">
    <name type="scientific">Bradyrhizobium elkanii</name>
    <dbReference type="NCBI Taxonomy" id="29448"/>
    <lineage>
        <taxon>Bacteria</taxon>
        <taxon>Pseudomonadati</taxon>
        <taxon>Pseudomonadota</taxon>
        <taxon>Alphaproteobacteria</taxon>
        <taxon>Hyphomicrobiales</taxon>
        <taxon>Nitrobacteraceae</taxon>
        <taxon>Bradyrhizobium</taxon>
    </lineage>
</organism>
<sequence length="53" mass="6384">MPDWIARANIEYFKKLLETETDPERRRVIERELAEEERKLAALLKKQDVKKEG</sequence>
<name>A0ABV4EVM6_BRAEL</name>
<dbReference type="RefSeq" id="WP_016842469.1">
    <property type="nucleotide sequence ID" value="NZ_CP126026.1"/>
</dbReference>
<dbReference type="Proteomes" id="UP001565471">
    <property type="component" value="Unassembled WGS sequence"/>
</dbReference>